<keyword evidence="1" id="KW-0433">Leucine-rich repeat</keyword>
<evidence type="ECO:0000313" key="4">
    <source>
        <dbReference type="Proteomes" id="UP001259832"/>
    </source>
</evidence>
<gene>
    <name evidence="3" type="ORF">P3T76_005162</name>
</gene>
<dbReference type="Proteomes" id="UP001259832">
    <property type="component" value="Unassembled WGS sequence"/>
</dbReference>
<dbReference type="PANTHER" id="PTHR45712">
    <property type="entry name" value="AGAP008170-PA"/>
    <property type="match status" value="1"/>
</dbReference>
<accession>A0AAD9GSM4</accession>
<dbReference type="InterPro" id="IPR050333">
    <property type="entry name" value="SLRP"/>
</dbReference>
<evidence type="ECO:0000313" key="3">
    <source>
        <dbReference type="EMBL" id="KAK1943766.1"/>
    </source>
</evidence>
<dbReference type="EMBL" id="JASMQC010000007">
    <property type="protein sequence ID" value="KAK1943766.1"/>
    <property type="molecule type" value="Genomic_DNA"/>
</dbReference>
<dbReference type="InterPro" id="IPR003591">
    <property type="entry name" value="Leu-rich_rpt_typical-subtyp"/>
</dbReference>
<dbReference type="AlphaFoldDB" id="A0AAD9GSM4"/>
<dbReference type="SUPFAM" id="SSF52058">
    <property type="entry name" value="L domain-like"/>
    <property type="match status" value="1"/>
</dbReference>
<dbReference type="InterPro" id="IPR032675">
    <property type="entry name" value="LRR_dom_sf"/>
</dbReference>
<name>A0AAD9GSM4_9STRA</name>
<dbReference type="SMART" id="SM00369">
    <property type="entry name" value="LRR_TYP"/>
    <property type="match status" value="2"/>
</dbReference>
<proteinExistence type="predicted"/>
<dbReference type="PANTHER" id="PTHR45712:SF22">
    <property type="entry name" value="INSULIN-LIKE GROWTH FACTOR-BINDING PROTEIN COMPLEX ACID LABILE SUBUNIT"/>
    <property type="match status" value="1"/>
</dbReference>
<dbReference type="Gene3D" id="3.80.10.10">
    <property type="entry name" value="Ribonuclease Inhibitor"/>
    <property type="match status" value="1"/>
</dbReference>
<evidence type="ECO:0000256" key="1">
    <source>
        <dbReference type="ARBA" id="ARBA00022614"/>
    </source>
</evidence>
<keyword evidence="2" id="KW-0677">Repeat</keyword>
<keyword evidence="4" id="KW-1185">Reference proteome</keyword>
<reference evidence="3" key="1">
    <citation type="submission" date="2023-08" db="EMBL/GenBank/DDBJ databases">
        <title>Reference Genome Resource for the Citrus Pathogen Phytophthora citrophthora.</title>
        <authorList>
            <person name="Moller H."/>
            <person name="Coetzee B."/>
            <person name="Rose L.J."/>
            <person name="Van Niekerk J.M."/>
        </authorList>
    </citation>
    <scope>NUCLEOTIDE SEQUENCE</scope>
    <source>
        <strain evidence="3">STE-U-9442</strain>
    </source>
</reference>
<sequence length="280" mass="31586">MHPWLAPNLSCAVIKYNCYKEGVVSPPHDVFQWSEREVVRKITFLHCSAFQMPPSIREFQSLMGIELWNVTLVQWGEEAGVSAELHPNMLFLFFSFVNMTEIPAGILSPELPELLTDLEFAHTNLTSLPQAIIKSWKSVEVLYVEHSQLGQFPTIVMQLPALSELSLIDNKFNAIPEEAFSSAASTNYYDLALSHNAIRHLPSKVSFCIFNLALEFTQLEEIPGWIKENVWVSLSLRGSSVCDPSTNIQIPTAAHCERIDPLGEERFPTKIVEPFRALNA</sequence>
<protein>
    <submittedName>
        <fullName evidence="3">Leucine-rich repeat protein SHOC-2</fullName>
    </submittedName>
</protein>
<evidence type="ECO:0000256" key="2">
    <source>
        <dbReference type="ARBA" id="ARBA00022737"/>
    </source>
</evidence>
<comment type="caution">
    <text evidence="3">The sequence shown here is derived from an EMBL/GenBank/DDBJ whole genome shotgun (WGS) entry which is preliminary data.</text>
</comment>
<organism evidence="3 4">
    <name type="scientific">Phytophthora citrophthora</name>
    <dbReference type="NCBI Taxonomy" id="4793"/>
    <lineage>
        <taxon>Eukaryota</taxon>
        <taxon>Sar</taxon>
        <taxon>Stramenopiles</taxon>
        <taxon>Oomycota</taxon>
        <taxon>Peronosporomycetes</taxon>
        <taxon>Peronosporales</taxon>
        <taxon>Peronosporaceae</taxon>
        <taxon>Phytophthora</taxon>
    </lineage>
</organism>